<keyword evidence="6" id="KW-0503">Monooxygenase</keyword>
<keyword evidence="5" id="KW-0560">Oxidoreductase</keyword>
<gene>
    <name evidence="6" type="ORF">G8O30_04105</name>
</gene>
<dbReference type="EMBL" id="CP049742">
    <property type="protein sequence ID" value="QPC46197.1"/>
    <property type="molecule type" value="Genomic_DNA"/>
</dbReference>
<evidence type="ECO:0000256" key="4">
    <source>
        <dbReference type="ARBA" id="ARBA00022643"/>
    </source>
</evidence>
<proteinExistence type="predicted"/>
<dbReference type="InterPro" id="IPR013785">
    <property type="entry name" value="Aldolase_TIM"/>
</dbReference>
<dbReference type="Pfam" id="PF03060">
    <property type="entry name" value="NMO"/>
    <property type="match status" value="2"/>
</dbReference>
<organism evidence="6 7">
    <name type="scientific">Mangrovibacillus cuniculi</name>
    <dbReference type="NCBI Taxonomy" id="2593652"/>
    <lineage>
        <taxon>Bacteria</taxon>
        <taxon>Bacillati</taxon>
        <taxon>Bacillota</taxon>
        <taxon>Bacilli</taxon>
        <taxon>Bacillales</taxon>
        <taxon>Bacillaceae</taxon>
        <taxon>Mangrovibacillus</taxon>
    </lineage>
</organism>
<comment type="function">
    <text evidence="1">Nitronate monooxygenase that uses molecular oxygen to catalyze the oxidative denitrification of alkyl nitronates. Acts on propionate 3-nitronate (P3N), the presumed physiological substrate. Probably functions in the detoxification of P3N, a metabolic poison produced by plants and fungi as a defense mechanism.</text>
</comment>
<keyword evidence="7" id="KW-1185">Reference proteome</keyword>
<evidence type="ECO:0000313" key="6">
    <source>
        <dbReference type="EMBL" id="QPC46197.1"/>
    </source>
</evidence>
<dbReference type="RefSeq" id="WP_239673723.1">
    <property type="nucleotide sequence ID" value="NZ_CP049742.1"/>
</dbReference>
<reference evidence="6 7" key="1">
    <citation type="submission" date="2019-07" db="EMBL/GenBank/DDBJ databases">
        <title>Genome sequence of 2 isolates from Red Sea Mangroves.</title>
        <authorList>
            <person name="Sefrji F."/>
            <person name="Michoud G."/>
            <person name="Merlino G."/>
            <person name="Daffonchio D."/>
        </authorList>
    </citation>
    <scope>NUCLEOTIDE SEQUENCE [LARGE SCALE GENOMIC DNA]</scope>
    <source>
        <strain evidence="6 7">R1DC41</strain>
    </source>
</reference>
<evidence type="ECO:0000256" key="1">
    <source>
        <dbReference type="ARBA" id="ARBA00003535"/>
    </source>
</evidence>
<dbReference type="CDD" id="cd04730">
    <property type="entry name" value="NPD_like"/>
    <property type="match status" value="1"/>
</dbReference>
<evidence type="ECO:0000256" key="5">
    <source>
        <dbReference type="ARBA" id="ARBA00023002"/>
    </source>
</evidence>
<keyword evidence="3" id="KW-0285">Flavoprotein</keyword>
<dbReference type="SUPFAM" id="SSF51412">
    <property type="entry name" value="Inosine monophosphate dehydrogenase (IMPDH)"/>
    <property type="match status" value="1"/>
</dbReference>
<dbReference type="Proteomes" id="UP000593626">
    <property type="component" value="Chromosome"/>
</dbReference>
<name>A0A7S8CA75_9BACI</name>
<dbReference type="AlphaFoldDB" id="A0A7S8CA75"/>
<protein>
    <recommendedName>
        <fullName evidence="2">Probable nitronate monooxygenase</fullName>
    </recommendedName>
</protein>
<dbReference type="InterPro" id="IPR004136">
    <property type="entry name" value="NMO"/>
</dbReference>
<evidence type="ECO:0000256" key="2">
    <source>
        <dbReference type="ARBA" id="ARBA00013457"/>
    </source>
</evidence>
<evidence type="ECO:0000256" key="3">
    <source>
        <dbReference type="ARBA" id="ARBA00022630"/>
    </source>
</evidence>
<dbReference type="Gene3D" id="3.20.20.70">
    <property type="entry name" value="Aldolase class I"/>
    <property type="match status" value="1"/>
</dbReference>
<accession>A0A7S8CA75</accession>
<dbReference type="KEGG" id="mcui:G8O30_04105"/>
<dbReference type="PANTHER" id="PTHR32332:SF20">
    <property type="entry name" value="2-NITROPROPANE DIOXYGENASE-LIKE PROTEIN"/>
    <property type="match status" value="1"/>
</dbReference>
<dbReference type="PANTHER" id="PTHR32332">
    <property type="entry name" value="2-NITROPROPANE DIOXYGENASE"/>
    <property type="match status" value="1"/>
</dbReference>
<dbReference type="GO" id="GO:0018580">
    <property type="term" value="F:nitronate monooxygenase activity"/>
    <property type="evidence" value="ECO:0007669"/>
    <property type="project" value="InterPro"/>
</dbReference>
<evidence type="ECO:0000313" key="7">
    <source>
        <dbReference type="Proteomes" id="UP000593626"/>
    </source>
</evidence>
<sequence length="318" mass="34208">MRTKVTELLSIEFPVIQGGLAHLAYHELASAVSNAGGLGQLTAMSMEGPAQLEREIRLVKQRTSKPYGVNFAIGQHGRSYEEMLTVALDNQVPVISITGGNPTPLLDKVKGTGIHSLVLVSSKRQAIKAEQLGASAVMVVGNEGGGHLGRDEIGTMVLIPSVVDAVSIPVIAAGGIADGRGLMAALALGADGVEMGTRFIATKECVLASKNYKEDIIKMDENSTVIIKKTLGAPARALSNNWTNDIIDKEKRGYTYDQLKTLISGQSNKAYIHEGRVEDGFGWAGQCVGIIHDEPTVEELFNRMKQEIKEVKEKWVDM</sequence>
<keyword evidence="4" id="KW-0288">FMN</keyword>